<feature type="transmembrane region" description="Helical" evidence="2">
    <location>
        <begin position="2469"/>
        <end position="2486"/>
    </location>
</feature>
<dbReference type="Gene3D" id="2.60.40.10">
    <property type="entry name" value="Immunoglobulins"/>
    <property type="match status" value="18"/>
</dbReference>
<dbReference type="InterPro" id="IPR003344">
    <property type="entry name" value="Big_1_dom"/>
</dbReference>
<keyword evidence="2" id="KW-0812">Transmembrane</keyword>
<proteinExistence type="inferred from homology"/>
<organism evidence="4 5">
    <name type="scientific">Microbacterium aurugineum</name>
    <dbReference type="NCBI Taxonomy" id="2851642"/>
    <lineage>
        <taxon>Bacteria</taxon>
        <taxon>Bacillati</taxon>
        <taxon>Actinomycetota</taxon>
        <taxon>Actinomycetes</taxon>
        <taxon>Micrococcales</taxon>
        <taxon>Microbacteriaceae</taxon>
        <taxon>Microbacterium</taxon>
    </lineage>
</organism>
<dbReference type="InterPro" id="IPR044016">
    <property type="entry name" value="Big_13"/>
</dbReference>
<feature type="domain" description="Big-1" evidence="3">
    <location>
        <begin position="800"/>
        <end position="892"/>
    </location>
</feature>
<dbReference type="InterPro" id="IPR051715">
    <property type="entry name" value="Intimin-Invasin_domain"/>
</dbReference>
<gene>
    <name evidence="4" type="ORF">KV397_04950</name>
</gene>
<comment type="similarity">
    <text evidence="1">Belongs to the intimin/invasin family.</text>
</comment>
<dbReference type="Pfam" id="PF09134">
    <property type="entry name" value="Invasin_D3"/>
    <property type="match status" value="15"/>
</dbReference>
<feature type="domain" description="Big-1" evidence="3">
    <location>
        <begin position="1796"/>
        <end position="1890"/>
    </location>
</feature>
<evidence type="ECO:0000313" key="5">
    <source>
        <dbReference type="Proteomes" id="UP000830631"/>
    </source>
</evidence>
<feature type="domain" description="Big-1" evidence="3">
    <location>
        <begin position="1100"/>
        <end position="1190"/>
    </location>
</feature>
<dbReference type="SMART" id="SM00634">
    <property type="entry name" value="BID_1"/>
    <property type="match status" value="13"/>
</dbReference>
<evidence type="ECO:0000256" key="2">
    <source>
        <dbReference type="SAM" id="Phobius"/>
    </source>
</evidence>
<dbReference type="Proteomes" id="UP000830631">
    <property type="component" value="Chromosome"/>
</dbReference>
<keyword evidence="5" id="KW-1185">Reference proteome</keyword>
<dbReference type="PANTHER" id="PTHR39576:SF2">
    <property type="entry name" value="ATTACHING AND EFFACING PROTEIN HOMOLOG-RELATED"/>
    <property type="match status" value="1"/>
</dbReference>
<evidence type="ECO:0000313" key="4">
    <source>
        <dbReference type="EMBL" id="UPL17156.1"/>
    </source>
</evidence>
<dbReference type="EMBL" id="CP078078">
    <property type="protein sequence ID" value="UPL17156.1"/>
    <property type="molecule type" value="Genomic_DNA"/>
</dbReference>
<dbReference type="InterPro" id="IPR041498">
    <property type="entry name" value="Big_6"/>
</dbReference>
<dbReference type="SUPFAM" id="SSF49373">
    <property type="entry name" value="Invasin/intimin cell-adhesion fragments"/>
    <property type="match status" value="16"/>
</dbReference>
<dbReference type="Pfam" id="PF17936">
    <property type="entry name" value="Big_6"/>
    <property type="match status" value="1"/>
</dbReference>
<dbReference type="InterPro" id="IPR011050">
    <property type="entry name" value="Pectin_lyase_fold/virulence"/>
</dbReference>
<feature type="domain" description="Big-1" evidence="3">
    <location>
        <begin position="1496"/>
        <end position="1588"/>
    </location>
</feature>
<evidence type="ECO:0000256" key="1">
    <source>
        <dbReference type="ARBA" id="ARBA00010116"/>
    </source>
</evidence>
<dbReference type="PANTHER" id="PTHR39576">
    <property type="entry name" value="ATTACHING AND EFFACING PROTEIN HOMOLOG-RELATED-RELATED"/>
    <property type="match status" value="1"/>
</dbReference>
<feature type="domain" description="Big-1" evidence="3">
    <location>
        <begin position="1198"/>
        <end position="1288"/>
    </location>
</feature>
<dbReference type="InterPro" id="IPR015217">
    <property type="entry name" value="Invasin_dom_3"/>
</dbReference>
<name>A0ABY4IZF0_9MICO</name>
<sequence>MASLNDGNGVAAFYLNGPGVTVRNFENVRSNETAFVFGPSGDDVTVENGSCVDSGSIALERCFWFAGGSDRVTLRNVEVGSPWGGGGGAIGIANGATLNDLTLDAMRFINPDTDAYDAVVVQGAAALTRLTITGSIFDGFQPGRFPLDLRGATLTEARIVGNRFININNTSGYTSVWINRAGSDNLISRNSFEHTPGRTTGFGVFFSDMGRTALQPSGWTVDSNSFDGRVQNSVYVGPGSGILTVQRNTFGPASFGGGTATNETNSVALVHNASLTANQGITTWFPTSVSYDTLQCTLDVVVAPPTVGSIPLVPVDLDLYYTAATQAEVYLGRAEAVSTPTTVTVPYTLGPGNIRIQTIAATGASSQYSRIVAQTEPDGCGPRVTVDQAASQADPTSERDIRFSVQFSEPIAGALEAGAIDVSNSTAPGARVVDVVAITSTTFEVVVRADASGSVEAGLAAGAVVDLDGNPSVASTSTDNVVTYVSPLSLAPTSLTVTEGEAGEDYVVTTSLAATAPITIDQVIADPSWVSVTPTPLVIGTTAVSGSVTIEAVDDLLVNGDRPTSIEHAVSSPDPNFDGLLLDPVAVTVLDDDEPSATESLLETTAGSRIADGTDEHSAIVTVRNAAGEDLAGILVTFQVSDDADLGATSCVTDGAGMCSVPVTSVVSGFFSVQAFIGGAIEIVGPPATVEFVAGPVSLTTSTIVSSVLSLPADGESGAVVTVTLRDALGNLVSTGGAVDILTDAGQIVGVTDNGDGTWTGTLVAPTTTGIATIGFTYEGQPGEQTVAVNFTAGEPSASTTTIAVDPDSLVADGVSSSTVTVTVVDGYGNLVGVGGADISIAIDTGSVSTATDNGDGTYTATFVAPTTAGAATLRPVIDSTIGTNSAQIQLVPGAASVSESTISASPSAVTADGVSQSAITVTLIDANGNPLGVGGADVEITSDLGSLSTPVDYGDGTYTAILTAPPSPGIATLGFVVDGATGDNTTQVQFLAGAPDAVTSGIVADPTVIVADGVSTATVTVSVRDAQGTLLVEGGADVDIFTDAGAVTTTTDNGDGTYAAILTASTTASVATLGFRVGGVLSPNTTTVEFVAGEADPGNAVIVAAPTTVTADGVSASTVEVTLFDSFGNAVVPSPGQAEFSITVGTITAPTISAGAVVAYATSTVSGTAEVSFTVDGVPASATAEIEFVAGSASPDDSTITAVPDTVVADGVAAAEVTVSVRDEFDNPVTTGVVVTLETTSGSLSVPVDQGDGTWTAQVTSAVAGEAGVSFRVDGVLSTQTASVEFVAGAPDLDSSTIEADPVSIEADGVSSSAVTVRLVDGQGNPLAVGGAVVEILSDVGSVSATVDNGEGTYGATLTSDTTAGTATVSFTIDGAAAAATVEVDFTPGAADLTQSLIDAAPTELVADGVSSSQVTVTLVDANGNPLGVGGDDVEIVTDAGMVSGTVDNGDGTYTATLQAPTAVGAATVGFTIGGVAAVATVEVAFVAGDASADTSTIEADPTSITADGVSTSTVTVTLRDAEGNPLTSGGVAVTMDTTAGSLSAPVDNADGTYTSTLTSSTAAGQATVTFAIGGAVGTDDAVVTFVAGVADPATSSIAAVPGVIVADGVSTAQITVTLRDAQSNPVTDAGDIVEILSDIGTVGAVTDNADGTYTAALTSTTQAATAVVSFTVDGVDGVATTVVQFVAGQADASTSQIDAQPAVLTADGGSESIVTVTLYDAFDNVLNVSGGAVVIETTAGTVSVTSDNGDGTYDAVLTSDTMTGTAILTFTLEGVAGTQTASVEFVAGAPDPGTSTIEADPGFLEADGVSTSTITVRLLDASGNPVGGGGDDVEMATTAGSITTAVDNGDGTYTSILTAPTSTEPPSASVTFTVDGAPATRSVVVAFVAGVPDAGSSTISVSEDSIVADGVSTSTVTVVVRDALGNPVPGLGDVVGVSSSAGVVGSVADEGDGTYRAVLTSSTTAGTATVSFTVEDVPGTDTATVAFVAGSPDANSSTISVSEDSIVADGVSTSTVTVVVRDAFGNPVPGLGDVVGISSSAGTIGSVSDEGDGTYRAVLTSSTSAGSATITFTVDGVAGTDTATVAFVAGPPDAGSSTISASPPQFEAGAGSSTITVHLADRYGNPTVESVGVSMMTTLGSLSTPVDNGDGTHTATLTSDEPGTAIVSFAISGVSGTDVAEVEVLDTTPPDPVVIDTPVDGSTVGARPAIEGDGEPGATVTVAANGTDTCTTIVGTDGRWQCFPATPFESGSVTLVAVQTDAGGNTSPDSDPVTVTVVASPPPAPVLDPTNGSRVSGTSLPGLTVTVRDSGGTVICVSTVGADSRFECVPDEPLALGALVSATAADEFGNVSDATLVRVGGARVSLAFDSRIAGEIQGVVGLGFLPGESIIATLESTPIELGRFTASVGGDIAFEFTVPLDLEPGTHSVILEGEDSGAVRATFEVRPPAAGGGGTLPTTGGTAVQPLLPLGVVLLLVGLLLVAGRGPTGSRQIFG</sequence>
<keyword evidence="2" id="KW-0472">Membrane</keyword>
<reference evidence="4 5" key="1">
    <citation type="submission" date="2021-06" db="EMBL/GenBank/DDBJ databases">
        <title>Genome-based taxonomic framework of Microbacterium strains isolated from marine environment, the description of four new species and reclassification of four preexisting species.</title>
        <authorList>
            <person name="Lee S.D."/>
            <person name="Kim S.-M."/>
            <person name="Byeon Y.-S."/>
            <person name="Yang H.L."/>
            <person name="Kim I.S."/>
        </authorList>
    </citation>
    <scope>NUCLEOTIDE SEQUENCE [LARGE SCALE GENOMIC DNA]</scope>
    <source>
        <strain evidence="4 5">KSW4-10</strain>
    </source>
</reference>
<dbReference type="Pfam" id="PF19077">
    <property type="entry name" value="Big_13"/>
    <property type="match status" value="1"/>
</dbReference>
<dbReference type="InterPro" id="IPR008964">
    <property type="entry name" value="Invasin/intimin_cell_adhesion"/>
</dbReference>
<accession>A0ABY4IZF0</accession>
<evidence type="ECO:0000259" key="3">
    <source>
        <dbReference type="PROSITE" id="PS51127"/>
    </source>
</evidence>
<feature type="domain" description="Big-1" evidence="3">
    <location>
        <begin position="1296"/>
        <end position="1388"/>
    </location>
</feature>
<feature type="domain" description="Big-1" evidence="3">
    <location>
        <begin position="1898"/>
        <end position="1990"/>
    </location>
</feature>
<feature type="domain" description="Big-1" evidence="3">
    <location>
        <begin position="1596"/>
        <end position="1688"/>
    </location>
</feature>
<dbReference type="PROSITE" id="PS51127">
    <property type="entry name" value="BIG1"/>
    <property type="match status" value="11"/>
</dbReference>
<dbReference type="Pfam" id="PF02369">
    <property type="entry name" value="Big_1"/>
    <property type="match status" value="1"/>
</dbReference>
<dbReference type="InterPro" id="IPR013783">
    <property type="entry name" value="Ig-like_fold"/>
</dbReference>
<protein>
    <submittedName>
        <fullName evidence="4">Ig-like domain-containing protein</fullName>
    </submittedName>
</protein>
<keyword evidence="2" id="KW-1133">Transmembrane helix</keyword>
<feature type="domain" description="Big-1" evidence="3">
    <location>
        <begin position="1396"/>
        <end position="1488"/>
    </location>
</feature>
<feature type="domain" description="Big-1" evidence="3">
    <location>
        <begin position="2098"/>
        <end position="2184"/>
    </location>
</feature>
<dbReference type="SUPFAM" id="SSF51126">
    <property type="entry name" value="Pectin lyase-like"/>
    <property type="match status" value="1"/>
</dbReference>
<feature type="domain" description="Big-1" evidence="3">
    <location>
        <begin position="1998"/>
        <end position="2090"/>
    </location>
</feature>